<feature type="transmembrane region" description="Helical" evidence="11">
    <location>
        <begin position="6"/>
        <end position="30"/>
    </location>
</feature>
<dbReference type="eggNOG" id="ENOG50323JW">
    <property type="taxonomic scope" value="Bacteria"/>
</dbReference>
<dbReference type="NCBIfam" id="TIGR03052">
    <property type="entry name" value="PS_I_psaI"/>
    <property type="match status" value="1"/>
</dbReference>
<dbReference type="Proteomes" id="UP000001422">
    <property type="component" value="Chromosome"/>
</dbReference>
<dbReference type="InterPro" id="IPR001302">
    <property type="entry name" value="PSI_PsaI"/>
</dbReference>
<comment type="function">
    <text evidence="1">May help in the organization of the PsaL subunit.</text>
</comment>
<evidence type="ECO:0000313" key="13">
    <source>
        <dbReference type="Proteomes" id="UP000001422"/>
    </source>
</evidence>
<gene>
    <name evidence="12" type="primary">psaI</name>
    <name evidence="12" type="ordered locus">SYNW2117</name>
</gene>
<dbReference type="InterPro" id="IPR036357">
    <property type="entry name" value="PSI_PsaI_sf"/>
</dbReference>
<evidence type="ECO:0000256" key="4">
    <source>
        <dbReference type="ARBA" id="ARBA00019929"/>
    </source>
</evidence>
<evidence type="ECO:0000256" key="5">
    <source>
        <dbReference type="ARBA" id="ARBA00022531"/>
    </source>
</evidence>
<accession>Q7U4F1</accession>
<evidence type="ECO:0000256" key="11">
    <source>
        <dbReference type="SAM" id="Phobius"/>
    </source>
</evidence>
<evidence type="ECO:0000256" key="8">
    <source>
        <dbReference type="ARBA" id="ARBA00022989"/>
    </source>
</evidence>
<evidence type="ECO:0000256" key="10">
    <source>
        <dbReference type="ARBA" id="ARBA00023136"/>
    </source>
</evidence>
<evidence type="ECO:0000256" key="6">
    <source>
        <dbReference type="ARBA" id="ARBA00022692"/>
    </source>
</evidence>
<dbReference type="GO" id="GO:0031676">
    <property type="term" value="C:plasma membrane-derived thylakoid membrane"/>
    <property type="evidence" value="ECO:0007669"/>
    <property type="project" value="UniProtKB-SubCell"/>
</dbReference>
<dbReference type="STRING" id="84588.SYNW2117"/>
<keyword evidence="5" id="KW-0602">Photosynthesis</keyword>
<evidence type="ECO:0000256" key="3">
    <source>
        <dbReference type="ARBA" id="ARBA00005252"/>
    </source>
</evidence>
<protein>
    <recommendedName>
        <fullName evidence="4">Photosystem I reaction center subunit VIII</fullName>
    </recommendedName>
</protein>
<evidence type="ECO:0000256" key="9">
    <source>
        <dbReference type="ARBA" id="ARBA00023078"/>
    </source>
</evidence>
<dbReference type="RefSeq" id="WP_006851672.1">
    <property type="nucleotide sequence ID" value="NC_005070.1"/>
</dbReference>
<organism evidence="12 13">
    <name type="scientific">Parasynechococcus marenigrum (strain WH8102)</name>
    <dbReference type="NCBI Taxonomy" id="84588"/>
    <lineage>
        <taxon>Bacteria</taxon>
        <taxon>Bacillati</taxon>
        <taxon>Cyanobacteriota</taxon>
        <taxon>Cyanophyceae</taxon>
        <taxon>Synechococcales</taxon>
        <taxon>Prochlorococcaceae</taxon>
        <taxon>Parasynechococcus</taxon>
        <taxon>Parasynechococcus marenigrum</taxon>
    </lineage>
</organism>
<dbReference type="KEGG" id="syw:SYNW2117"/>
<dbReference type="NCBIfam" id="NF008830">
    <property type="entry name" value="PRK11877.1"/>
    <property type="match status" value="1"/>
</dbReference>
<name>Q7U4F1_PARMW</name>
<dbReference type="EMBL" id="BX569694">
    <property type="protein sequence ID" value="CAE08632.1"/>
    <property type="molecule type" value="Genomic_DNA"/>
</dbReference>
<dbReference type="HOGENOM" id="CLU_215282_2_0_3"/>
<keyword evidence="10 11" id="KW-0472">Membrane</keyword>
<dbReference type="GO" id="GO:0015979">
    <property type="term" value="P:photosynthesis"/>
    <property type="evidence" value="ECO:0007669"/>
    <property type="project" value="UniProtKB-KW"/>
</dbReference>
<keyword evidence="13" id="KW-1185">Reference proteome</keyword>
<dbReference type="Pfam" id="PF00796">
    <property type="entry name" value="PSI_8"/>
    <property type="match status" value="1"/>
</dbReference>
<dbReference type="GO" id="GO:0009522">
    <property type="term" value="C:photosystem I"/>
    <property type="evidence" value="ECO:0007669"/>
    <property type="project" value="UniProtKB-KW"/>
</dbReference>
<keyword evidence="8 11" id="KW-1133">Transmembrane helix</keyword>
<keyword evidence="9" id="KW-0793">Thylakoid</keyword>
<evidence type="ECO:0000313" key="12">
    <source>
        <dbReference type="EMBL" id="CAE08632.1"/>
    </source>
</evidence>
<comment type="subcellular location">
    <subcellularLocation>
        <location evidence="2">Cellular thylakoid membrane</location>
        <topology evidence="2">Single-pass membrane protein</topology>
    </subcellularLocation>
</comment>
<dbReference type="SUPFAM" id="SSF81540">
    <property type="entry name" value="Subunit VIII of photosystem I reaction centre, PsaI"/>
    <property type="match status" value="1"/>
</dbReference>
<evidence type="ECO:0000256" key="1">
    <source>
        <dbReference type="ARBA" id="ARBA00003541"/>
    </source>
</evidence>
<proteinExistence type="inferred from homology"/>
<dbReference type="AlphaFoldDB" id="Q7U4F1"/>
<evidence type="ECO:0000256" key="2">
    <source>
        <dbReference type="ARBA" id="ARBA00004376"/>
    </source>
</evidence>
<reference evidence="12 13" key="1">
    <citation type="journal article" date="2003" name="Nature">
        <title>The genome of a motile marine Synechococcus.</title>
        <authorList>
            <person name="Palenik B."/>
            <person name="Brahamsha B."/>
            <person name="Larimer F."/>
            <person name="Land M."/>
            <person name="Hauser L."/>
            <person name="Chain P."/>
            <person name="Lamerdin J."/>
            <person name="Regala W."/>
            <person name="Allen E.A."/>
            <person name="McCarren J."/>
            <person name="Paulsen I."/>
            <person name="Dufresne A."/>
            <person name="Partensky F."/>
            <person name="Webb E."/>
            <person name="Waterbury J."/>
        </authorList>
    </citation>
    <scope>NUCLEOTIDE SEQUENCE [LARGE SCALE GENOMIC DNA]</scope>
    <source>
        <strain evidence="12 13">WH8102</strain>
    </source>
</reference>
<evidence type="ECO:0000256" key="7">
    <source>
        <dbReference type="ARBA" id="ARBA00022836"/>
    </source>
</evidence>
<comment type="similarity">
    <text evidence="3">Belongs to the PsaI family.</text>
</comment>
<keyword evidence="6 11" id="KW-0812">Transmembrane</keyword>
<keyword evidence="7" id="KW-0603">Photosystem I</keyword>
<sequence>MTGDFAAAWLPAIFVPITGIVFPAVFIVLVGRVITAAE</sequence>